<dbReference type="InterPro" id="IPR050962">
    <property type="entry name" value="Phosphate-bind_PstS"/>
</dbReference>
<feature type="domain" description="PBP" evidence="8">
    <location>
        <begin position="16"/>
        <end position="292"/>
    </location>
</feature>
<dbReference type="InterPro" id="IPR024370">
    <property type="entry name" value="PBP_domain"/>
</dbReference>
<reference evidence="9 11" key="3">
    <citation type="journal article" date="2024" name="Syst. Appl. Microbiol.">
        <title>Helicobacter cappadocius sp. nov., from lizards: The first psychrotrophic Helicobacter species.</title>
        <authorList>
            <person name="Aydin F."/>
            <person name="Tarhane S."/>
            <person name="Karakaya E."/>
            <person name="Abay S."/>
            <person name="Kayman T."/>
            <person name="Guran O."/>
            <person name="Bozkurt E."/>
            <person name="Uzum N."/>
            <person name="Avci A."/>
            <person name="Olgun K."/>
            <person name="Jablonski D."/>
            <person name="Guran C."/>
            <person name="Burcin Saticioglu I."/>
        </authorList>
    </citation>
    <scope>NUCLEOTIDE SEQUENCE [LARGE SCALE GENOMIC DNA]</scope>
    <source>
        <strain evidence="9">Faydin-H75</strain>
        <strain evidence="11">faydin-H76</strain>
    </source>
</reference>
<keyword evidence="4 6" id="KW-0813">Transport</keyword>
<evidence type="ECO:0000256" key="4">
    <source>
        <dbReference type="ARBA" id="ARBA00022448"/>
    </source>
</evidence>
<dbReference type="RefSeq" id="WP_305517448.1">
    <property type="nucleotide sequence ID" value="NZ_JAUPEV010000011.1"/>
</dbReference>
<dbReference type="PANTHER" id="PTHR42996">
    <property type="entry name" value="PHOSPHATE-BINDING PROTEIN PSTS"/>
    <property type="match status" value="1"/>
</dbReference>
<dbReference type="AlphaFoldDB" id="A0AA90PU12"/>
<reference evidence="10 12" key="1">
    <citation type="submission" date="2023-07" db="EMBL/GenBank/DDBJ databases">
        <title>Unpublished Manusciprt.</title>
        <authorList>
            <person name="Aydin F."/>
            <person name="Tarhane S."/>
            <person name="Saticioglu I.B."/>
            <person name="Karakaya E."/>
            <person name="Abay S."/>
            <person name="Guran O."/>
            <person name="Bozkurt E."/>
            <person name="Uzum N."/>
            <person name="Olgun K."/>
            <person name="Jablonski D."/>
        </authorList>
    </citation>
    <scope>NUCLEOTIDE SEQUENCE</scope>
    <source>
        <strain evidence="12">faydin-H75</strain>
        <strain evidence="10">Faydin-H76</strain>
    </source>
</reference>
<evidence type="ECO:0000256" key="2">
    <source>
        <dbReference type="ARBA" id="ARBA00008725"/>
    </source>
</evidence>
<evidence type="ECO:0000256" key="1">
    <source>
        <dbReference type="ARBA" id="ARBA00002841"/>
    </source>
</evidence>
<feature type="signal peptide" evidence="7">
    <location>
        <begin position="1"/>
        <end position="22"/>
    </location>
</feature>
<comment type="function">
    <text evidence="1">Part of the ABC transporter complex PstSACB involved in phosphate import.</text>
</comment>
<dbReference type="PANTHER" id="PTHR42996:SF1">
    <property type="entry name" value="PHOSPHATE-BINDING PROTEIN PSTS"/>
    <property type="match status" value="1"/>
</dbReference>
<comment type="caution">
    <text evidence="10">The sequence shown here is derived from an EMBL/GenBank/DDBJ whole genome shotgun (WGS) entry which is preliminary data.</text>
</comment>
<reference evidence="9" key="2">
    <citation type="submission" date="2023-07" db="EMBL/GenBank/DDBJ databases">
        <authorList>
            <person name="Aydin F."/>
            <person name="Tarhane S."/>
            <person name="Saticioglu I.B."/>
            <person name="Karakaya E."/>
            <person name="Abay S."/>
            <person name="Guran O."/>
            <person name="Bozkurt E."/>
            <person name="Uzum N."/>
            <person name="Olgun K."/>
            <person name="Jablonski D."/>
        </authorList>
    </citation>
    <scope>NUCLEOTIDE SEQUENCE</scope>
    <source>
        <strain evidence="9">Faydin-H75</strain>
    </source>
</reference>
<feature type="chain" id="PRO_5041687906" description="Phosphate-binding protein" evidence="7">
    <location>
        <begin position="23"/>
        <end position="329"/>
    </location>
</feature>
<proteinExistence type="inferred from homology"/>
<comment type="similarity">
    <text evidence="2 6">Belongs to the PstS family.</text>
</comment>
<dbReference type="Gene3D" id="3.40.190.10">
    <property type="entry name" value="Periplasmic binding protein-like II"/>
    <property type="match status" value="2"/>
</dbReference>
<name>A0AA90PU12_9HELI</name>
<keyword evidence="12" id="KW-1185">Reference proteome</keyword>
<dbReference type="GO" id="GO:0035435">
    <property type="term" value="P:phosphate ion transmembrane transport"/>
    <property type="evidence" value="ECO:0007669"/>
    <property type="project" value="InterPro"/>
</dbReference>
<evidence type="ECO:0000313" key="12">
    <source>
        <dbReference type="Proteomes" id="UP001240777"/>
    </source>
</evidence>
<gene>
    <name evidence="10" type="primary">pstS</name>
    <name evidence="9" type="ORF">Q5I04_06755</name>
    <name evidence="10" type="ORF">Q5I06_07085</name>
</gene>
<keyword evidence="7" id="KW-0732">Signal</keyword>
<dbReference type="InterPro" id="IPR005673">
    <property type="entry name" value="ABC_phos-bd_PstS"/>
</dbReference>
<dbReference type="NCBIfam" id="TIGR00975">
    <property type="entry name" value="3a0107s03"/>
    <property type="match status" value="1"/>
</dbReference>
<evidence type="ECO:0000259" key="8">
    <source>
        <dbReference type="Pfam" id="PF12849"/>
    </source>
</evidence>
<dbReference type="SUPFAM" id="SSF53850">
    <property type="entry name" value="Periplasmic binding protein-like II"/>
    <property type="match status" value="1"/>
</dbReference>
<evidence type="ECO:0000313" key="11">
    <source>
        <dbReference type="Proteomes" id="UP001177258"/>
    </source>
</evidence>
<evidence type="ECO:0000313" key="10">
    <source>
        <dbReference type="EMBL" id="MDP2539534.1"/>
    </source>
</evidence>
<evidence type="ECO:0000313" key="9">
    <source>
        <dbReference type="EMBL" id="MDO7253606.1"/>
    </source>
</evidence>
<evidence type="ECO:0000256" key="3">
    <source>
        <dbReference type="ARBA" id="ARBA00011529"/>
    </source>
</evidence>
<dbReference type="Proteomes" id="UP001240777">
    <property type="component" value="Unassembled WGS sequence"/>
</dbReference>
<evidence type="ECO:0000256" key="7">
    <source>
        <dbReference type="SAM" id="SignalP"/>
    </source>
</evidence>
<dbReference type="CDD" id="cd13565">
    <property type="entry name" value="PBP2_PstS"/>
    <property type="match status" value="1"/>
</dbReference>
<accession>A0AA90PU12</accession>
<dbReference type="GO" id="GO:0043190">
    <property type="term" value="C:ATP-binding cassette (ABC) transporter complex"/>
    <property type="evidence" value="ECO:0007669"/>
    <property type="project" value="InterPro"/>
</dbReference>
<comment type="subunit">
    <text evidence="3">The complex is composed of two ATP-binding proteins (PstB), two transmembrane proteins (PstC and PstA) and a solute-binding protein (PstS).</text>
</comment>
<keyword evidence="5 6" id="KW-0592">Phosphate transport</keyword>
<dbReference type="EMBL" id="JAUPEV010000011">
    <property type="protein sequence ID" value="MDO7253606.1"/>
    <property type="molecule type" value="Genomic_DNA"/>
</dbReference>
<protein>
    <recommendedName>
        <fullName evidence="6">Phosphate-binding protein</fullName>
    </recommendedName>
</protein>
<evidence type="ECO:0000256" key="6">
    <source>
        <dbReference type="PIRNR" id="PIRNR002756"/>
    </source>
</evidence>
<sequence>MKKLLVLILTTLTLNASSVISGAGASFPAHIYMSWTKSYEKATGNKINYQSIGSGGGIKQIKMGTIDFGGSDEPLTPQELSKYNLLQFPTLSGAIVIVYHLDGIKDGQLKLSNEVISDIFLGNITKWNDAKILKDNPTLNLPATNIELIHRSDGSGTTYNFTLYLSEISKIWKDKIGYGKAISWPIGTGAKGNEGVSALVKQTKNSIGYVELSYKEQMNLNAAQIQDVQKEWVSANKESISNASKNAKWDKKADFSTSLLNQKGKNTYPLVSATFILLPKNGKNAIESIKFFDYAFKNGDKEALKMGFIPLPEKTKELIREYWKENKLY</sequence>
<dbReference type="Pfam" id="PF12849">
    <property type="entry name" value="PBP_like_2"/>
    <property type="match status" value="1"/>
</dbReference>
<organism evidence="10 11">
    <name type="scientific">Helicobacter cappadocius</name>
    <dbReference type="NCBI Taxonomy" id="3063998"/>
    <lineage>
        <taxon>Bacteria</taxon>
        <taxon>Pseudomonadati</taxon>
        <taxon>Campylobacterota</taxon>
        <taxon>Epsilonproteobacteria</taxon>
        <taxon>Campylobacterales</taxon>
        <taxon>Helicobacteraceae</taxon>
        <taxon>Helicobacter</taxon>
    </lineage>
</organism>
<dbReference type="GO" id="GO:0042301">
    <property type="term" value="F:phosphate ion binding"/>
    <property type="evidence" value="ECO:0007669"/>
    <property type="project" value="InterPro"/>
</dbReference>
<dbReference type="EMBL" id="JAUYZK010000011">
    <property type="protein sequence ID" value="MDP2539534.1"/>
    <property type="molecule type" value="Genomic_DNA"/>
</dbReference>
<dbReference type="Proteomes" id="UP001177258">
    <property type="component" value="Unassembled WGS sequence"/>
</dbReference>
<evidence type="ECO:0000256" key="5">
    <source>
        <dbReference type="ARBA" id="ARBA00022592"/>
    </source>
</evidence>
<dbReference type="PIRSF" id="PIRSF002756">
    <property type="entry name" value="PstS"/>
    <property type="match status" value="1"/>
</dbReference>